<evidence type="ECO:0000313" key="3">
    <source>
        <dbReference type="Proteomes" id="UP000053558"/>
    </source>
</evidence>
<dbReference type="SUPFAM" id="SSF54695">
    <property type="entry name" value="POZ domain"/>
    <property type="match status" value="1"/>
</dbReference>
<dbReference type="Gene3D" id="3.30.710.10">
    <property type="entry name" value="Potassium Channel Kv1.1, Chain A"/>
    <property type="match status" value="1"/>
</dbReference>
<name>A0A5M3M8U3_CONPW</name>
<dbReference type="InterPro" id="IPR000210">
    <property type="entry name" value="BTB/POZ_dom"/>
</dbReference>
<dbReference type="PROSITE" id="PS50097">
    <property type="entry name" value="BTB"/>
    <property type="match status" value="1"/>
</dbReference>
<dbReference type="KEGG" id="cput:CONPUDRAFT_169494"/>
<dbReference type="OMA" id="LLWWADY"/>
<dbReference type="Proteomes" id="UP000053558">
    <property type="component" value="Unassembled WGS sequence"/>
</dbReference>
<proteinExistence type="predicted"/>
<dbReference type="Pfam" id="PF00651">
    <property type="entry name" value="BTB"/>
    <property type="match status" value="1"/>
</dbReference>
<dbReference type="InterPro" id="IPR011333">
    <property type="entry name" value="SKP1/BTB/POZ_sf"/>
</dbReference>
<dbReference type="AlphaFoldDB" id="A0A5M3M8U3"/>
<dbReference type="SMART" id="SM00225">
    <property type="entry name" value="BTB"/>
    <property type="match status" value="1"/>
</dbReference>
<sequence length="318" mass="35752">MSAASSPFDHPKADLYILSADGVYFRVFKLFLSLASPIFESMFELPQPAAEENTANNFKDGLPVVAVSESSKTLDSFLRFCYPSTLTEDPDVTKLGDVVNVLEASRKYEVSVIEKRLGRVLATPEVLAQDPYKCFAIACRSGMKKEAELASKYTLRLPLIPPMFPEIDMISSKQLLVLLTYHSRCTAAVANLAKDYNPWMIKHFAASGLSWLTTRSGHTHQSYGSNCQRRQNYQFGGTEGVLLWWADYMDEILPLVQDRPSPSTVKNHDVQKFINTAQKSGCELCSKIVRERLTECINLLAEEVEKATSIIKIEMKRF</sequence>
<organism evidence="2 3">
    <name type="scientific">Coniophora puteana (strain RWD-64-598)</name>
    <name type="common">Brown rot fungus</name>
    <dbReference type="NCBI Taxonomy" id="741705"/>
    <lineage>
        <taxon>Eukaryota</taxon>
        <taxon>Fungi</taxon>
        <taxon>Dikarya</taxon>
        <taxon>Basidiomycota</taxon>
        <taxon>Agaricomycotina</taxon>
        <taxon>Agaricomycetes</taxon>
        <taxon>Agaricomycetidae</taxon>
        <taxon>Boletales</taxon>
        <taxon>Coniophorineae</taxon>
        <taxon>Coniophoraceae</taxon>
        <taxon>Coniophora</taxon>
    </lineage>
</organism>
<dbReference type="CDD" id="cd18186">
    <property type="entry name" value="BTB_POZ_ZBTB_KLHL-like"/>
    <property type="match status" value="1"/>
</dbReference>
<gene>
    <name evidence="2" type="ORF">CONPUDRAFT_169494</name>
</gene>
<reference evidence="3" key="1">
    <citation type="journal article" date="2012" name="Science">
        <title>The Paleozoic origin of enzymatic lignin decomposition reconstructed from 31 fungal genomes.</title>
        <authorList>
            <person name="Floudas D."/>
            <person name="Binder M."/>
            <person name="Riley R."/>
            <person name="Barry K."/>
            <person name="Blanchette R.A."/>
            <person name="Henrissat B."/>
            <person name="Martinez A.T."/>
            <person name="Otillar R."/>
            <person name="Spatafora J.W."/>
            <person name="Yadav J.S."/>
            <person name="Aerts A."/>
            <person name="Benoit I."/>
            <person name="Boyd A."/>
            <person name="Carlson A."/>
            <person name="Copeland A."/>
            <person name="Coutinho P.M."/>
            <person name="de Vries R.P."/>
            <person name="Ferreira P."/>
            <person name="Findley K."/>
            <person name="Foster B."/>
            <person name="Gaskell J."/>
            <person name="Glotzer D."/>
            <person name="Gorecki P."/>
            <person name="Heitman J."/>
            <person name="Hesse C."/>
            <person name="Hori C."/>
            <person name="Igarashi K."/>
            <person name="Jurgens J.A."/>
            <person name="Kallen N."/>
            <person name="Kersten P."/>
            <person name="Kohler A."/>
            <person name="Kuees U."/>
            <person name="Kumar T.K.A."/>
            <person name="Kuo A."/>
            <person name="LaButti K."/>
            <person name="Larrondo L.F."/>
            <person name="Lindquist E."/>
            <person name="Ling A."/>
            <person name="Lombard V."/>
            <person name="Lucas S."/>
            <person name="Lundell T."/>
            <person name="Martin R."/>
            <person name="McLaughlin D.J."/>
            <person name="Morgenstern I."/>
            <person name="Morin E."/>
            <person name="Murat C."/>
            <person name="Nagy L.G."/>
            <person name="Nolan M."/>
            <person name="Ohm R.A."/>
            <person name="Patyshakuliyeva A."/>
            <person name="Rokas A."/>
            <person name="Ruiz-Duenas F.J."/>
            <person name="Sabat G."/>
            <person name="Salamov A."/>
            <person name="Samejima M."/>
            <person name="Schmutz J."/>
            <person name="Slot J.C."/>
            <person name="St John F."/>
            <person name="Stenlid J."/>
            <person name="Sun H."/>
            <person name="Sun S."/>
            <person name="Syed K."/>
            <person name="Tsang A."/>
            <person name="Wiebenga A."/>
            <person name="Young D."/>
            <person name="Pisabarro A."/>
            <person name="Eastwood D.C."/>
            <person name="Martin F."/>
            <person name="Cullen D."/>
            <person name="Grigoriev I.V."/>
            <person name="Hibbett D.S."/>
        </authorList>
    </citation>
    <scope>NUCLEOTIDE SEQUENCE [LARGE SCALE GENOMIC DNA]</scope>
    <source>
        <strain evidence="3">RWD-64-598 SS2</strain>
    </source>
</reference>
<feature type="domain" description="BTB" evidence="1">
    <location>
        <begin position="13"/>
        <end position="90"/>
    </location>
</feature>
<comment type="caution">
    <text evidence="2">The sequence shown here is derived from an EMBL/GenBank/DDBJ whole genome shotgun (WGS) entry which is preliminary data.</text>
</comment>
<protein>
    <recommendedName>
        <fullName evidence="1">BTB domain-containing protein</fullName>
    </recommendedName>
</protein>
<dbReference type="OrthoDB" id="3164835at2759"/>
<accession>A0A5M3M8U3</accession>
<evidence type="ECO:0000259" key="1">
    <source>
        <dbReference type="PROSITE" id="PS50097"/>
    </source>
</evidence>
<dbReference type="RefSeq" id="XP_007774500.1">
    <property type="nucleotide sequence ID" value="XM_007776310.1"/>
</dbReference>
<keyword evidence="3" id="KW-1185">Reference proteome</keyword>
<evidence type="ECO:0000313" key="2">
    <source>
        <dbReference type="EMBL" id="EIW75061.1"/>
    </source>
</evidence>
<dbReference type="EMBL" id="JH711589">
    <property type="protein sequence ID" value="EIW75061.1"/>
    <property type="molecule type" value="Genomic_DNA"/>
</dbReference>
<dbReference type="GeneID" id="19206242"/>